<dbReference type="PANTHER" id="PTHR34553:SF4">
    <property type="entry name" value="G1_S-SPECIFIC CYCLIN-E PROTEIN"/>
    <property type="match status" value="1"/>
</dbReference>
<reference evidence="2" key="1">
    <citation type="submission" date="2020-09" db="EMBL/GenBank/DDBJ databases">
        <title>Genome-Enabled Discovery of Anthraquinone Biosynthesis in Senna tora.</title>
        <authorList>
            <person name="Kang S.-H."/>
            <person name="Pandey R.P."/>
            <person name="Lee C.-M."/>
            <person name="Sim J.-S."/>
            <person name="Jeong J.-T."/>
            <person name="Choi B.-S."/>
            <person name="Jung M."/>
            <person name="Ginzburg D."/>
            <person name="Zhao K."/>
            <person name="Won S.Y."/>
            <person name="Oh T.-J."/>
            <person name="Yu Y."/>
            <person name="Kim N.-H."/>
            <person name="Lee O.R."/>
            <person name="Lee T.-H."/>
            <person name="Bashyal P."/>
            <person name="Kim T.-S."/>
            <person name="Lee W.-H."/>
            <person name="Kawkins C."/>
            <person name="Kim C.-K."/>
            <person name="Kim J.S."/>
            <person name="Ahn B.O."/>
            <person name="Rhee S.Y."/>
            <person name="Sohng J.K."/>
        </authorList>
    </citation>
    <scope>NUCLEOTIDE SEQUENCE</scope>
    <source>
        <tissue evidence="2">Leaf</tissue>
    </source>
</reference>
<dbReference type="PANTHER" id="PTHR34553">
    <property type="entry name" value="OS05G0597400 PROTEIN"/>
    <property type="match status" value="1"/>
</dbReference>
<dbReference type="OrthoDB" id="1915931at2759"/>
<sequence>MLGDLFYDACEDLSGTVQVTDDDDDDDNLCNDILTVENSSVHSLDTNFEDYSETSSCVSEDHTVEATQYRDVLIYFRFNDPNLPFKFREVIIFDRRLLTLLEAGLPSWVIFLQSYPVFCNFYRPWMCPLARVLYVIISLVTVLIGLYDLYKNVPVLKATASHLCGPFFDWIENWDMLSRVKYLGTMLFLHNFQKAFKWCLALANTAQSFFSVLVQPLVIPLVKLFEFLLPSLNILFIVVGSIFYFVWDVIETACNMVGILLELLFLPLWFIFTLVWRIGTSIVYPIFWISREILYAPIRLLLAMYNFVVLISTCTSDIVGDTWHFVSSIFQLASSSSEVTVVSTNEVSMWRALWNDLFSQIFRALRVILNGFLDFVAAWVKDMKLLGRNSDTDT</sequence>
<dbReference type="AlphaFoldDB" id="A0A834T7B3"/>
<evidence type="ECO:0000313" key="3">
    <source>
        <dbReference type="Proteomes" id="UP000634136"/>
    </source>
</evidence>
<feature type="transmembrane region" description="Helical" evidence="1">
    <location>
        <begin position="227"/>
        <end position="247"/>
    </location>
</feature>
<evidence type="ECO:0000313" key="2">
    <source>
        <dbReference type="EMBL" id="KAF7815267.1"/>
    </source>
</evidence>
<feature type="transmembrane region" description="Helical" evidence="1">
    <location>
        <begin position="195"/>
        <end position="215"/>
    </location>
</feature>
<evidence type="ECO:0000256" key="1">
    <source>
        <dbReference type="SAM" id="Phobius"/>
    </source>
</evidence>
<keyword evidence="1" id="KW-0472">Membrane</keyword>
<proteinExistence type="predicted"/>
<dbReference type="EMBL" id="JAAIUW010000009">
    <property type="protein sequence ID" value="KAF7815267.1"/>
    <property type="molecule type" value="Genomic_DNA"/>
</dbReference>
<dbReference type="Proteomes" id="UP000634136">
    <property type="component" value="Unassembled WGS sequence"/>
</dbReference>
<name>A0A834T7B3_9FABA</name>
<protein>
    <submittedName>
        <fullName evidence="2">Uncharacterized protein</fullName>
    </submittedName>
</protein>
<keyword evidence="3" id="KW-1185">Reference proteome</keyword>
<feature type="transmembrane region" description="Helical" evidence="1">
    <location>
        <begin position="300"/>
        <end position="319"/>
    </location>
</feature>
<accession>A0A834T7B3</accession>
<gene>
    <name evidence="2" type="ORF">G2W53_029236</name>
</gene>
<feature type="transmembrane region" description="Helical" evidence="1">
    <location>
        <begin position="132"/>
        <end position="150"/>
    </location>
</feature>
<comment type="caution">
    <text evidence="2">The sequence shown here is derived from an EMBL/GenBank/DDBJ whole genome shotgun (WGS) entry which is preliminary data.</text>
</comment>
<keyword evidence="1" id="KW-0812">Transmembrane</keyword>
<keyword evidence="1" id="KW-1133">Transmembrane helix</keyword>
<feature type="transmembrane region" description="Helical" evidence="1">
    <location>
        <begin position="267"/>
        <end position="288"/>
    </location>
</feature>
<organism evidence="2 3">
    <name type="scientific">Senna tora</name>
    <dbReference type="NCBI Taxonomy" id="362788"/>
    <lineage>
        <taxon>Eukaryota</taxon>
        <taxon>Viridiplantae</taxon>
        <taxon>Streptophyta</taxon>
        <taxon>Embryophyta</taxon>
        <taxon>Tracheophyta</taxon>
        <taxon>Spermatophyta</taxon>
        <taxon>Magnoliopsida</taxon>
        <taxon>eudicotyledons</taxon>
        <taxon>Gunneridae</taxon>
        <taxon>Pentapetalae</taxon>
        <taxon>rosids</taxon>
        <taxon>fabids</taxon>
        <taxon>Fabales</taxon>
        <taxon>Fabaceae</taxon>
        <taxon>Caesalpinioideae</taxon>
        <taxon>Cassia clade</taxon>
        <taxon>Senna</taxon>
    </lineage>
</organism>